<feature type="domain" description="SnoaL-like" evidence="2">
    <location>
        <begin position="192"/>
        <end position="310"/>
    </location>
</feature>
<evidence type="ECO:0000256" key="1">
    <source>
        <dbReference type="SAM" id="SignalP"/>
    </source>
</evidence>
<keyword evidence="4" id="KW-1185">Reference proteome</keyword>
<organism evidence="3 4">
    <name type="scientific">Hansschlegelia beijingensis</name>
    <dbReference type="NCBI Taxonomy" id="1133344"/>
    <lineage>
        <taxon>Bacteria</taxon>
        <taxon>Pseudomonadati</taxon>
        <taxon>Pseudomonadota</taxon>
        <taxon>Alphaproteobacteria</taxon>
        <taxon>Hyphomicrobiales</taxon>
        <taxon>Methylopilaceae</taxon>
        <taxon>Hansschlegelia</taxon>
    </lineage>
</organism>
<sequence>MRHRFAAALLGCLALACTVVSPASAEAPQAPAAQDDAALIAAHRTFWSAYEAGDLWRMSQLWARDDDRISAAFPASATLSVGWGNVQESFRRTFAHNRNVRVDARLLRSAREGDVAWFVSAVRYEAVQTQTGQFVLLDRMFTTEVYKRQNGEWRLAHYHGHFPGFRTMTDDPATIVLAPPPIERPDDPVWKLHERFTAAFSALELGAMFELFSPQKSVTALQPTAPVPFFGPENVIASWKKTFGEVQALTIEPLQVVVEQSGSVAWVTELSQFHIAFKAKPDEIQHFHSVLTTYVLRKEAGQWQIAHYHAHFGFGFEAHQH</sequence>
<evidence type="ECO:0000313" key="3">
    <source>
        <dbReference type="EMBL" id="MBB3971624.1"/>
    </source>
</evidence>
<dbReference type="GO" id="GO:0016853">
    <property type="term" value="F:isomerase activity"/>
    <property type="evidence" value="ECO:0007669"/>
    <property type="project" value="UniProtKB-KW"/>
</dbReference>
<keyword evidence="1" id="KW-0732">Signal</keyword>
<feature type="chain" id="PRO_5031397162" evidence="1">
    <location>
        <begin position="26"/>
        <end position="321"/>
    </location>
</feature>
<dbReference type="PROSITE" id="PS51257">
    <property type="entry name" value="PROKAR_LIPOPROTEIN"/>
    <property type="match status" value="1"/>
</dbReference>
<feature type="signal peptide" evidence="1">
    <location>
        <begin position="1"/>
        <end position="25"/>
    </location>
</feature>
<keyword evidence="3" id="KW-0413">Isomerase</keyword>
<dbReference type="AlphaFoldDB" id="A0A7W6D3R1"/>
<evidence type="ECO:0000259" key="2">
    <source>
        <dbReference type="Pfam" id="PF13474"/>
    </source>
</evidence>
<dbReference type="Proteomes" id="UP000528964">
    <property type="component" value="Unassembled WGS sequence"/>
</dbReference>
<dbReference type="EMBL" id="JACIDR010000001">
    <property type="protein sequence ID" value="MBB3971624.1"/>
    <property type="molecule type" value="Genomic_DNA"/>
</dbReference>
<dbReference type="PANTHER" id="PTHR34957:SF1">
    <property type="entry name" value="NUCLEAR TRANSPORT FACTOR 2 (NTF2) FAMILY PROTEIN"/>
    <property type="match status" value="1"/>
</dbReference>
<dbReference type="InterPro" id="IPR037401">
    <property type="entry name" value="SnoaL-like"/>
</dbReference>
<dbReference type="RefSeq" id="WP_183393487.1">
    <property type="nucleotide sequence ID" value="NZ_JACIDR010000001.1"/>
</dbReference>
<dbReference type="InterPro" id="IPR032710">
    <property type="entry name" value="NTF2-like_dom_sf"/>
</dbReference>
<feature type="domain" description="SnoaL-like" evidence="2">
    <location>
        <begin position="43"/>
        <end position="160"/>
    </location>
</feature>
<dbReference type="Gene3D" id="3.10.450.50">
    <property type="match status" value="2"/>
</dbReference>
<gene>
    <name evidence="3" type="ORF">GGR24_000257</name>
</gene>
<dbReference type="SUPFAM" id="SSF54427">
    <property type="entry name" value="NTF2-like"/>
    <property type="match status" value="2"/>
</dbReference>
<accession>A0A7W6D3R1</accession>
<protein>
    <submittedName>
        <fullName evidence="3">Ketosteroid isomerase-like protein</fullName>
    </submittedName>
</protein>
<evidence type="ECO:0000313" key="4">
    <source>
        <dbReference type="Proteomes" id="UP000528964"/>
    </source>
</evidence>
<proteinExistence type="predicted"/>
<name>A0A7W6D3R1_9HYPH</name>
<reference evidence="3 4" key="1">
    <citation type="submission" date="2020-08" db="EMBL/GenBank/DDBJ databases">
        <title>Genomic Encyclopedia of Type Strains, Phase IV (KMG-IV): sequencing the most valuable type-strain genomes for metagenomic binning, comparative biology and taxonomic classification.</title>
        <authorList>
            <person name="Goeker M."/>
        </authorList>
    </citation>
    <scope>NUCLEOTIDE SEQUENCE [LARGE SCALE GENOMIC DNA]</scope>
    <source>
        <strain evidence="3 4">DSM 25481</strain>
    </source>
</reference>
<comment type="caution">
    <text evidence="3">The sequence shown here is derived from an EMBL/GenBank/DDBJ whole genome shotgun (WGS) entry which is preliminary data.</text>
</comment>
<dbReference type="PANTHER" id="PTHR34957">
    <property type="entry name" value="NUCLEAR TRANSPORT FACTOR 2 (NTF2) FAMILY PROTEIN"/>
    <property type="match status" value="1"/>
</dbReference>
<dbReference type="Pfam" id="PF13474">
    <property type="entry name" value="SnoaL_3"/>
    <property type="match status" value="2"/>
</dbReference>